<evidence type="ECO:0000256" key="2">
    <source>
        <dbReference type="SAM" id="Phobius"/>
    </source>
</evidence>
<feature type="transmembrane region" description="Helical" evidence="2">
    <location>
        <begin position="388"/>
        <end position="407"/>
    </location>
</feature>
<dbReference type="AlphaFoldDB" id="A0A921KAM1"/>
<dbReference type="Gene3D" id="3.40.50.410">
    <property type="entry name" value="von Willebrand factor, type A domain"/>
    <property type="match status" value="1"/>
</dbReference>
<name>A0A921KAM1_9BIFI</name>
<keyword evidence="2" id="KW-0472">Membrane</keyword>
<gene>
    <name evidence="3" type="ORF">K8U78_03225</name>
</gene>
<dbReference type="Proteomes" id="UP000715651">
    <property type="component" value="Unassembled WGS sequence"/>
</dbReference>
<dbReference type="SUPFAM" id="SSF53300">
    <property type="entry name" value="vWA-like"/>
    <property type="match status" value="1"/>
</dbReference>
<dbReference type="InterPro" id="IPR036465">
    <property type="entry name" value="vWFA_dom_sf"/>
</dbReference>
<reference evidence="3" key="2">
    <citation type="submission" date="2021-09" db="EMBL/GenBank/DDBJ databases">
        <authorList>
            <person name="Gilroy R."/>
        </authorList>
    </citation>
    <scope>NUCLEOTIDE SEQUENCE</scope>
    <source>
        <strain evidence="3">578</strain>
    </source>
</reference>
<keyword evidence="2" id="KW-1133">Transmembrane helix</keyword>
<protein>
    <submittedName>
        <fullName evidence="3">VWA domain-containing protein</fullName>
    </submittedName>
</protein>
<keyword evidence="2" id="KW-0812">Transmembrane</keyword>
<accession>A0A921KAM1</accession>
<reference evidence="3" key="1">
    <citation type="journal article" date="2021" name="PeerJ">
        <title>Extensive microbial diversity within the chicken gut microbiome revealed by metagenomics and culture.</title>
        <authorList>
            <person name="Gilroy R."/>
            <person name="Ravi A."/>
            <person name="Getino M."/>
            <person name="Pursley I."/>
            <person name="Horton D.L."/>
            <person name="Alikhan N.F."/>
            <person name="Baker D."/>
            <person name="Gharbi K."/>
            <person name="Hall N."/>
            <person name="Watson M."/>
            <person name="Adriaenssens E.M."/>
            <person name="Foster-Nyarko E."/>
            <person name="Jarju S."/>
            <person name="Secka A."/>
            <person name="Antonio M."/>
            <person name="Oren A."/>
            <person name="Chaudhuri R.R."/>
            <person name="La Ragione R."/>
            <person name="Hildebrand F."/>
            <person name="Pallen M.J."/>
        </authorList>
    </citation>
    <scope>NUCLEOTIDE SEQUENCE</scope>
    <source>
        <strain evidence="3">578</strain>
    </source>
</reference>
<feature type="region of interest" description="Disordered" evidence="1">
    <location>
        <begin position="51"/>
        <end position="71"/>
    </location>
</feature>
<dbReference type="EMBL" id="DYWK01000006">
    <property type="protein sequence ID" value="HJF18155.1"/>
    <property type="molecule type" value="Genomic_DNA"/>
</dbReference>
<evidence type="ECO:0000313" key="3">
    <source>
        <dbReference type="EMBL" id="HJF18155.1"/>
    </source>
</evidence>
<feature type="transmembrane region" description="Helical" evidence="2">
    <location>
        <begin position="12"/>
        <end position="32"/>
    </location>
</feature>
<comment type="caution">
    <text evidence="3">The sequence shown here is derived from an EMBL/GenBank/DDBJ whole genome shotgun (WGS) entry which is preliminary data.</text>
</comment>
<evidence type="ECO:0000313" key="4">
    <source>
        <dbReference type="Proteomes" id="UP000715651"/>
    </source>
</evidence>
<proteinExistence type="predicted"/>
<organism evidence="3 4">
    <name type="scientific">Aeriscardovia aeriphila</name>
    <dbReference type="NCBI Taxonomy" id="218139"/>
    <lineage>
        <taxon>Bacteria</taxon>
        <taxon>Bacillati</taxon>
        <taxon>Actinomycetota</taxon>
        <taxon>Actinomycetes</taxon>
        <taxon>Bifidobacteriales</taxon>
        <taxon>Bifidobacteriaceae</taxon>
        <taxon>Aeriscardovia</taxon>
    </lineage>
</organism>
<feature type="transmembrane region" description="Helical" evidence="2">
    <location>
        <begin position="120"/>
        <end position="141"/>
    </location>
</feature>
<sequence length="409" mass="44866">MNVTFRWPLVLFLFSLAALLVLAGVLIASWLINRSHTFSAWRKRVFSQQKREEAREGDGESTDSTVSADWAASEPAATSALDRALAKTRHLAPRTPEQPMVWSVKQLLKRAPYAARMRRYVVLSVVSLLAALGLTVSAVGLTGRPSAVDQVASQNHSRQIILCLDVSGSALPFDREVIATYLDLIDHFRTEKIGMSIFNSTSRTVFPLTSDYHLVKKELTKALGALKGVENQKSIENMSRQDYQNISDWLEGTQDRKDSTSLIGDGLVSCAAMAPNFSATATKQQNRVAPTSIVFATDNVLSGTPVYSLRQALHLTELNSIRVDTLFTGTDLQSAAAQDLKAQTTALGGTFQVRSANNSVADLVTAIEQQKSRSQTNPDADVVDQPQWWLIVGMLFAAVLFLVAGWVRR</sequence>
<evidence type="ECO:0000256" key="1">
    <source>
        <dbReference type="SAM" id="MobiDB-lite"/>
    </source>
</evidence>